<proteinExistence type="predicted"/>
<reference evidence="1 2" key="1">
    <citation type="submission" date="2021-03" db="EMBL/GenBank/DDBJ databases">
        <title>Sequencing the genomes of 1000 actinobacteria strains.</title>
        <authorList>
            <person name="Klenk H.-P."/>
        </authorList>
    </citation>
    <scope>NUCLEOTIDE SEQUENCE [LARGE SCALE GENOMIC DNA]</scope>
    <source>
        <strain evidence="1 2">DSM 46713</strain>
    </source>
</reference>
<dbReference type="Proteomes" id="UP000694460">
    <property type="component" value="Unassembled WGS sequence"/>
</dbReference>
<dbReference type="RefSeq" id="WP_209923896.1">
    <property type="nucleotide sequence ID" value="NZ_JAGIOP010000003.1"/>
</dbReference>
<evidence type="ECO:0000313" key="2">
    <source>
        <dbReference type="Proteomes" id="UP000694460"/>
    </source>
</evidence>
<dbReference type="EMBL" id="JAGIOP010000003">
    <property type="protein sequence ID" value="MBP2456260.1"/>
    <property type="molecule type" value="Genomic_DNA"/>
</dbReference>
<comment type="caution">
    <text evidence="1">The sequence shown here is derived from an EMBL/GenBank/DDBJ whole genome shotgun (WGS) entry which is preliminary data.</text>
</comment>
<evidence type="ECO:0000313" key="1">
    <source>
        <dbReference type="EMBL" id="MBP2456260.1"/>
    </source>
</evidence>
<name>A0ABS5A3B9_9MYCO</name>
<protein>
    <submittedName>
        <fullName evidence="1">Uncharacterized protein</fullName>
    </submittedName>
</protein>
<accession>A0ABS5A3B9</accession>
<keyword evidence="2" id="KW-1185">Reference proteome</keyword>
<gene>
    <name evidence="1" type="ORF">JOF57_006236</name>
</gene>
<sequence length="152" mass="16700">MNTDTLTMAPRTTCRRLLLVLRRDPLSRVVAPADAIRLADQLLTRTTISDPGSRLWCSIALEPLASLILAASAVGGGHGTHWVHTTSAALHGAERDDMAWDDAQSACSQRRTSEPMRTALARLRCMDTRQRRSVTRVMVRATNPAGSVRTPW</sequence>
<organism evidence="1 2">
    <name type="scientific">Mycolicibacterium lutetiense</name>
    <dbReference type="NCBI Taxonomy" id="1641992"/>
    <lineage>
        <taxon>Bacteria</taxon>
        <taxon>Bacillati</taxon>
        <taxon>Actinomycetota</taxon>
        <taxon>Actinomycetes</taxon>
        <taxon>Mycobacteriales</taxon>
        <taxon>Mycobacteriaceae</taxon>
        <taxon>Mycolicibacterium</taxon>
    </lineage>
</organism>